<dbReference type="Pfam" id="PF17963">
    <property type="entry name" value="Big_9"/>
    <property type="match status" value="1"/>
</dbReference>
<comment type="caution">
    <text evidence="2">The sequence shown here is derived from an EMBL/GenBank/DDBJ whole genome shotgun (WGS) entry which is preliminary data.</text>
</comment>
<evidence type="ECO:0000313" key="2">
    <source>
        <dbReference type="EMBL" id="PSU24122.1"/>
    </source>
</evidence>
<name>A0A2T3IF46_9GAMM</name>
<evidence type="ECO:0000313" key="3">
    <source>
        <dbReference type="Proteomes" id="UP000240254"/>
    </source>
</evidence>
<protein>
    <submittedName>
        <fullName evidence="2">Uncharacterized protein</fullName>
    </submittedName>
</protein>
<dbReference type="RefSeq" id="WP_065176548.1">
    <property type="nucleotide sequence ID" value="NZ_LZFA01000014.1"/>
</dbReference>
<feature type="signal peptide" evidence="1">
    <location>
        <begin position="1"/>
        <end position="20"/>
    </location>
</feature>
<evidence type="ECO:0000256" key="1">
    <source>
        <dbReference type="SAM" id="SignalP"/>
    </source>
</evidence>
<dbReference type="EMBL" id="PYMK01000029">
    <property type="protein sequence ID" value="PSU24122.1"/>
    <property type="molecule type" value="Genomic_DNA"/>
</dbReference>
<reference evidence="2 3" key="1">
    <citation type="submission" date="2018-03" db="EMBL/GenBank/DDBJ databases">
        <title>Whole genome sequencing of Histamine producing bacteria.</title>
        <authorList>
            <person name="Butler K."/>
        </authorList>
    </citation>
    <scope>NUCLEOTIDE SEQUENCE [LARGE SCALE GENOMIC DNA]</scope>
    <source>
        <strain evidence="2 3">BS2</strain>
    </source>
</reference>
<dbReference type="Proteomes" id="UP000240254">
    <property type="component" value="Unassembled WGS sequence"/>
</dbReference>
<keyword evidence="1" id="KW-0732">Signal</keyword>
<dbReference type="OrthoDB" id="1683148at2"/>
<proteinExistence type="predicted"/>
<dbReference type="AlphaFoldDB" id="A0A2T3IF46"/>
<accession>A0A2T3IF46</accession>
<gene>
    <name evidence="2" type="ORF">CTM88_19285</name>
</gene>
<organism evidence="2 3">
    <name type="scientific">Photobacterium aquimaris</name>
    <dbReference type="NCBI Taxonomy" id="512643"/>
    <lineage>
        <taxon>Bacteria</taxon>
        <taxon>Pseudomonadati</taxon>
        <taxon>Pseudomonadota</taxon>
        <taxon>Gammaproteobacteria</taxon>
        <taxon>Vibrionales</taxon>
        <taxon>Vibrionaceae</taxon>
        <taxon>Photobacterium</taxon>
    </lineage>
</organism>
<dbReference type="PROSITE" id="PS51257">
    <property type="entry name" value="PROKAR_LIPOPROTEIN"/>
    <property type="match status" value="1"/>
</dbReference>
<sequence>MKKLLSIAALVGAVFLSGCGGSDSSNPAHKDSVISAIAKDFNVDYSLVETVCSEPESFHCEALEGQPPQIISKDSGIMHFVGGSEFEYHMFMDYENPRLDVDMSTGIVVEHMSLVVYNPFEEEVIQAEFEFTPKSYRVEGNHVVVELPFDVYHTNLVPVIDKVLESSATILELGVSVDFIEGSGFAMDFFKGDWDTPAHKAALQILKQKNQELYNPSANTAPTLENYESIKDITVSEGDKLTIDLELLDLDGDEVKANVLHPYSLVSMNKEGQLVINANKWHAPVTDTFTINVTDGKSFNSYEFKLKLVK</sequence>
<feature type="chain" id="PRO_5015623866" evidence="1">
    <location>
        <begin position="21"/>
        <end position="310"/>
    </location>
</feature>